<evidence type="ECO:0000313" key="3">
    <source>
        <dbReference type="Proteomes" id="UP000257109"/>
    </source>
</evidence>
<sequence length="64" mass="7887">MFLEKFFPASRTVTIRKEICAVEHWWTRLQQQSETPDLKHGKQHSIVWDQRNRHFQSSKRSRYD</sequence>
<proteinExistence type="predicted"/>
<keyword evidence="3" id="KW-1185">Reference proteome</keyword>
<dbReference type="EMBL" id="QJKJ01000238">
    <property type="protein sequence ID" value="RDY13655.1"/>
    <property type="molecule type" value="Genomic_DNA"/>
</dbReference>
<reference evidence="2" key="1">
    <citation type="submission" date="2018-05" db="EMBL/GenBank/DDBJ databases">
        <title>Draft genome of Mucuna pruriens seed.</title>
        <authorList>
            <person name="Nnadi N.E."/>
            <person name="Vos R."/>
            <person name="Hasami M.H."/>
            <person name="Devisetty U.K."/>
            <person name="Aguiy J.C."/>
        </authorList>
    </citation>
    <scope>NUCLEOTIDE SEQUENCE [LARGE SCALE GENOMIC DNA]</scope>
    <source>
        <strain evidence="2">JCA_2017</strain>
    </source>
</reference>
<organism evidence="2 3">
    <name type="scientific">Mucuna pruriens</name>
    <name type="common">Velvet bean</name>
    <name type="synonym">Dolichos pruriens</name>
    <dbReference type="NCBI Taxonomy" id="157652"/>
    <lineage>
        <taxon>Eukaryota</taxon>
        <taxon>Viridiplantae</taxon>
        <taxon>Streptophyta</taxon>
        <taxon>Embryophyta</taxon>
        <taxon>Tracheophyta</taxon>
        <taxon>Spermatophyta</taxon>
        <taxon>Magnoliopsida</taxon>
        <taxon>eudicotyledons</taxon>
        <taxon>Gunneridae</taxon>
        <taxon>Pentapetalae</taxon>
        <taxon>rosids</taxon>
        <taxon>fabids</taxon>
        <taxon>Fabales</taxon>
        <taxon>Fabaceae</taxon>
        <taxon>Papilionoideae</taxon>
        <taxon>50 kb inversion clade</taxon>
        <taxon>NPAAA clade</taxon>
        <taxon>indigoferoid/millettioid clade</taxon>
        <taxon>Phaseoleae</taxon>
        <taxon>Mucuna</taxon>
    </lineage>
</organism>
<accession>A0A371IF96</accession>
<feature type="region of interest" description="Disordered" evidence="1">
    <location>
        <begin position="34"/>
        <end position="64"/>
    </location>
</feature>
<gene>
    <name evidence="2" type="ORF">CR513_01415</name>
</gene>
<protein>
    <recommendedName>
        <fullName evidence="4">Retrotransposon gag domain-containing protein</fullName>
    </recommendedName>
</protein>
<feature type="non-terminal residue" evidence="2">
    <location>
        <position position="1"/>
    </location>
</feature>
<comment type="caution">
    <text evidence="2">The sequence shown here is derived from an EMBL/GenBank/DDBJ whole genome shotgun (WGS) entry which is preliminary data.</text>
</comment>
<evidence type="ECO:0000256" key="1">
    <source>
        <dbReference type="SAM" id="MobiDB-lite"/>
    </source>
</evidence>
<dbReference type="Proteomes" id="UP000257109">
    <property type="component" value="Unassembled WGS sequence"/>
</dbReference>
<evidence type="ECO:0008006" key="4">
    <source>
        <dbReference type="Google" id="ProtNLM"/>
    </source>
</evidence>
<name>A0A371IF96_MUCPR</name>
<evidence type="ECO:0000313" key="2">
    <source>
        <dbReference type="EMBL" id="RDY13655.1"/>
    </source>
</evidence>
<feature type="compositionally biased region" description="Basic residues" evidence="1">
    <location>
        <begin position="53"/>
        <end position="64"/>
    </location>
</feature>
<dbReference type="AlphaFoldDB" id="A0A371IF96"/>